<dbReference type="SMART" id="SM00175">
    <property type="entry name" value="RAB"/>
    <property type="match status" value="1"/>
</dbReference>
<reference evidence="2 3" key="1">
    <citation type="journal article" date="2020" name="Nature">
        <title>Isolation of an archaeon at the prokaryote-eukaryote interface.</title>
        <authorList>
            <person name="Imachi H."/>
            <person name="Nobu M.K."/>
            <person name="Nakahara N."/>
            <person name="Morono Y."/>
            <person name="Ogawara M."/>
            <person name="Takaki Y."/>
            <person name="Takano Y."/>
            <person name="Uematsu K."/>
            <person name="Ikuta T."/>
            <person name="Ito M."/>
            <person name="Matsui Y."/>
            <person name="Miyazaki M."/>
            <person name="Murata K."/>
            <person name="Saito Y."/>
            <person name="Sakai S."/>
            <person name="Song C."/>
            <person name="Tasumi E."/>
            <person name="Yamanaka Y."/>
            <person name="Yamaguchi T."/>
            <person name="Kamagata Y."/>
            <person name="Tamaki H."/>
            <person name="Takai K."/>
        </authorList>
    </citation>
    <scope>NUCLEOTIDE SEQUENCE [LARGE SCALE GENOMIC DNA]</scope>
    <source>
        <strain evidence="2 3">MK-D1</strain>
    </source>
</reference>
<proteinExistence type="predicted"/>
<evidence type="ECO:0000313" key="2">
    <source>
        <dbReference type="EMBL" id="QEE17965.2"/>
    </source>
</evidence>
<dbReference type="PANTHER" id="PTHR47978">
    <property type="match status" value="1"/>
</dbReference>
<protein>
    <submittedName>
        <fullName evidence="2">Rab family GTPase</fullName>
    </submittedName>
</protein>
<accession>A0A5B9DFZ1</accession>
<dbReference type="Gene3D" id="3.40.50.300">
    <property type="entry name" value="P-loop containing nucleotide triphosphate hydrolases"/>
    <property type="match status" value="1"/>
</dbReference>
<name>A0A5B9DFZ1_9ARCH</name>
<dbReference type="NCBIfam" id="TIGR00231">
    <property type="entry name" value="small_GTP"/>
    <property type="match status" value="1"/>
</dbReference>
<dbReference type="Pfam" id="PF00071">
    <property type="entry name" value="Ras"/>
    <property type="match status" value="1"/>
</dbReference>
<dbReference type="GO" id="GO:0003924">
    <property type="term" value="F:GTPase activity"/>
    <property type="evidence" value="ECO:0007669"/>
    <property type="project" value="InterPro"/>
</dbReference>
<dbReference type="Proteomes" id="UP000321408">
    <property type="component" value="Chromosome"/>
</dbReference>
<dbReference type="PROSITE" id="PS51419">
    <property type="entry name" value="RAB"/>
    <property type="match status" value="1"/>
</dbReference>
<organism evidence="2 3">
    <name type="scientific">Promethearchaeum syntrophicum</name>
    <dbReference type="NCBI Taxonomy" id="2594042"/>
    <lineage>
        <taxon>Archaea</taxon>
        <taxon>Promethearchaeati</taxon>
        <taxon>Promethearchaeota</taxon>
        <taxon>Promethearchaeia</taxon>
        <taxon>Promethearchaeales</taxon>
        <taxon>Promethearchaeaceae</taxon>
        <taxon>Promethearchaeum</taxon>
    </lineage>
</organism>
<dbReference type="EMBL" id="CP042905">
    <property type="protein sequence ID" value="QEE17965.2"/>
    <property type="molecule type" value="Genomic_DNA"/>
</dbReference>
<dbReference type="AlphaFoldDB" id="A0A5B9DFZ1"/>
<reference evidence="2 3" key="2">
    <citation type="journal article" date="2024" name="Int. J. Syst. Evol. Microbiol.">
        <title>Promethearchaeum syntrophicum gen. nov., sp. nov., an anaerobic, obligately syntrophic archaeon, the first isolate of the lineage 'Asgard' archaea, and proposal of the new archaeal phylum Promethearchaeota phyl. nov. and kingdom Promethearchaeati regn. nov.</title>
        <authorList>
            <person name="Imachi H."/>
            <person name="Nobu M.K."/>
            <person name="Kato S."/>
            <person name="Takaki Y."/>
            <person name="Miyazaki M."/>
            <person name="Miyata M."/>
            <person name="Ogawara M."/>
            <person name="Saito Y."/>
            <person name="Sakai S."/>
            <person name="Tahara Y.O."/>
            <person name="Takano Y."/>
            <person name="Tasumi E."/>
            <person name="Uematsu K."/>
            <person name="Yoshimura T."/>
            <person name="Itoh T."/>
            <person name="Ohkuma M."/>
            <person name="Takai K."/>
        </authorList>
    </citation>
    <scope>NUCLEOTIDE SEQUENCE [LARGE SCALE GENOMIC DNA]</scope>
    <source>
        <strain evidence="2 3">MK-D1</strain>
    </source>
</reference>
<dbReference type="GO" id="GO:0005525">
    <property type="term" value="F:GTP binding"/>
    <property type="evidence" value="ECO:0007669"/>
    <property type="project" value="InterPro"/>
</dbReference>
<dbReference type="InterPro" id="IPR027417">
    <property type="entry name" value="P-loop_NTPase"/>
</dbReference>
<keyword evidence="3" id="KW-1185">Reference proteome</keyword>
<keyword evidence="1" id="KW-0547">Nucleotide-binding</keyword>
<evidence type="ECO:0000256" key="1">
    <source>
        <dbReference type="ARBA" id="ARBA00022741"/>
    </source>
</evidence>
<dbReference type="InterPro" id="IPR001806">
    <property type="entry name" value="Small_GTPase"/>
</dbReference>
<dbReference type="CDD" id="cd00154">
    <property type="entry name" value="Rab"/>
    <property type="match status" value="1"/>
</dbReference>
<dbReference type="PRINTS" id="PR00449">
    <property type="entry name" value="RASTRNSFRMNG"/>
</dbReference>
<dbReference type="SMART" id="SM00173">
    <property type="entry name" value="RAS"/>
    <property type="match status" value="1"/>
</dbReference>
<dbReference type="KEGG" id="psyt:DSAG12_03803"/>
<sequence length="190" mass="21466">MLPRKICKITIAGDGGSGKSTMIATKNIENFNITSGITIGIDFACFPMKIENQSFTFLVFDLGGQKRFQFMHDSYIIGSKGAIILYDLSRPSTFKSIPKWISLMESEDPSMPIIIAGSKKDLIQPEDMRYFLNEWENMKKKFPSFERIIDHVFISSKDYHSVEDLFTHLGRAIIPDSGRIALPTISVSEN</sequence>
<evidence type="ECO:0000313" key="3">
    <source>
        <dbReference type="Proteomes" id="UP000321408"/>
    </source>
</evidence>
<dbReference type="InterPro" id="IPR005225">
    <property type="entry name" value="Small_GTP-bd"/>
</dbReference>
<gene>
    <name evidence="2" type="ORF">DSAG12_03803</name>
</gene>
<dbReference type="SUPFAM" id="SSF52540">
    <property type="entry name" value="P-loop containing nucleoside triphosphate hydrolases"/>
    <property type="match status" value="1"/>
</dbReference>